<dbReference type="GO" id="GO:0007165">
    <property type="term" value="P:signal transduction"/>
    <property type="evidence" value="ECO:0007669"/>
    <property type="project" value="InterPro"/>
</dbReference>
<dbReference type="Proteomes" id="UP001183006">
    <property type="component" value="Chromosome"/>
</dbReference>
<evidence type="ECO:0000313" key="2">
    <source>
        <dbReference type="EMBL" id="WMW22963.1"/>
    </source>
</evidence>
<organism evidence="2 3">
    <name type="scientific">Methanolobus mangrovi</name>
    <dbReference type="NCBI Taxonomy" id="3072977"/>
    <lineage>
        <taxon>Archaea</taxon>
        <taxon>Methanobacteriati</taxon>
        <taxon>Methanobacteriota</taxon>
        <taxon>Stenosarchaea group</taxon>
        <taxon>Methanomicrobia</taxon>
        <taxon>Methanosarcinales</taxon>
        <taxon>Methanosarcinaceae</taxon>
        <taxon>Methanolobus</taxon>
    </lineage>
</organism>
<feature type="domain" description="TIR" evidence="1">
    <location>
        <begin position="5"/>
        <end position="121"/>
    </location>
</feature>
<dbReference type="EMBL" id="CP133594">
    <property type="protein sequence ID" value="WMW22963.1"/>
    <property type="molecule type" value="Genomic_DNA"/>
</dbReference>
<evidence type="ECO:0000313" key="3">
    <source>
        <dbReference type="Proteomes" id="UP001183006"/>
    </source>
</evidence>
<sequence length="189" mass="21237">MITRVYISHCEQDDFLAQELARTLWAVNLESFTSLSKKTEALSQAELMSFGIRHSDCVVFILTAEGIASPRVNQEIGMAAGAGQLIIPLVESGETLPLLIRHLNSIDFSIDTYDDALGKLVYNIRQLTRLDWLKIKCPYCGEEMTQYITPEDEIENALLTGTGLKIMCTYCEKVIVLNPRTFRPISPTF</sequence>
<keyword evidence="3" id="KW-1185">Reference proteome</keyword>
<dbReference type="GeneID" id="84229238"/>
<dbReference type="Pfam" id="PF13676">
    <property type="entry name" value="TIR_2"/>
    <property type="match status" value="1"/>
</dbReference>
<dbReference type="RefSeq" id="WP_309309078.1">
    <property type="nucleotide sequence ID" value="NZ_CP133594.1"/>
</dbReference>
<evidence type="ECO:0000259" key="1">
    <source>
        <dbReference type="Pfam" id="PF13676"/>
    </source>
</evidence>
<dbReference type="InterPro" id="IPR035897">
    <property type="entry name" value="Toll_tir_struct_dom_sf"/>
</dbReference>
<dbReference type="Gene3D" id="3.40.50.10140">
    <property type="entry name" value="Toll/interleukin-1 receptor homology (TIR) domain"/>
    <property type="match status" value="1"/>
</dbReference>
<name>A0AA51UGU6_9EURY</name>
<dbReference type="AlphaFoldDB" id="A0AA51UGU6"/>
<proteinExistence type="predicted"/>
<dbReference type="InterPro" id="IPR000157">
    <property type="entry name" value="TIR_dom"/>
</dbReference>
<dbReference type="KEGG" id="mmav:RE476_03815"/>
<gene>
    <name evidence="2" type="ORF">RE476_03815</name>
</gene>
<reference evidence="2" key="1">
    <citation type="submission" date="2023-08" db="EMBL/GenBank/DDBJ databases">
        <title>Methanolobus mangrovi sp. nov. and Methanolobus sediminis sp. nov, two novel methylotrophic methanogens isolated from mangrove sediments in China.</title>
        <authorList>
            <person name="Zhou J."/>
        </authorList>
    </citation>
    <scope>NUCLEOTIDE SEQUENCE</scope>
    <source>
        <strain evidence="2">FTZ2</strain>
    </source>
</reference>
<accession>A0AA51UGU6</accession>
<dbReference type="SUPFAM" id="SSF52200">
    <property type="entry name" value="Toll/Interleukin receptor TIR domain"/>
    <property type="match status" value="1"/>
</dbReference>
<protein>
    <submittedName>
        <fullName evidence="2">TIR domain-containing protein</fullName>
    </submittedName>
</protein>